<dbReference type="Pfam" id="PF09907">
    <property type="entry name" value="HigB_toxin"/>
    <property type="match status" value="1"/>
</dbReference>
<dbReference type="GO" id="GO:0003723">
    <property type="term" value="F:RNA binding"/>
    <property type="evidence" value="ECO:0007669"/>
    <property type="project" value="InterPro"/>
</dbReference>
<reference evidence="1 2" key="1">
    <citation type="submission" date="2019-02" db="EMBL/GenBank/DDBJ databases">
        <title>Deep-cultivation of Planctomycetes and their phenomic and genomic characterization uncovers novel biology.</title>
        <authorList>
            <person name="Wiegand S."/>
            <person name="Jogler M."/>
            <person name="Boedeker C."/>
            <person name="Pinto D."/>
            <person name="Vollmers J."/>
            <person name="Rivas-Marin E."/>
            <person name="Kohn T."/>
            <person name="Peeters S.H."/>
            <person name="Heuer A."/>
            <person name="Rast P."/>
            <person name="Oberbeckmann S."/>
            <person name="Bunk B."/>
            <person name="Jeske O."/>
            <person name="Meyerdierks A."/>
            <person name="Storesund J.E."/>
            <person name="Kallscheuer N."/>
            <person name="Luecker S."/>
            <person name="Lage O.M."/>
            <person name="Pohl T."/>
            <person name="Merkel B.J."/>
            <person name="Hornburger P."/>
            <person name="Mueller R.-W."/>
            <person name="Bruemmer F."/>
            <person name="Labrenz M."/>
            <person name="Spormann A.M."/>
            <person name="Op den Camp H."/>
            <person name="Overmann J."/>
            <person name="Amann R."/>
            <person name="Jetten M.S.M."/>
            <person name="Mascher T."/>
            <person name="Medema M.H."/>
            <person name="Devos D.P."/>
            <person name="Kaster A.-K."/>
            <person name="Ovreas L."/>
            <person name="Rohde M."/>
            <person name="Galperin M.Y."/>
            <person name="Jogler C."/>
        </authorList>
    </citation>
    <scope>NUCLEOTIDE SEQUENCE [LARGE SCALE GENOMIC DNA]</scope>
    <source>
        <strain evidence="1 2">Pla175</strain>
    </source>
</reference>
<dbReference type="KEGG" id="pnd:Pla175_04300"/>
<gene>
    <name evidence="1" type="primary">higB</name>
    <name evidence="1" type="ORF">Pla175_04300</name>
</gene>
<keyword evidence="2" id="KW-1185">Reference proteome</keyword>
<dbReference type="Proteomes" id="UP000317429">
    <property type="component" value="Chromosome"/>
</dbReference>
<accession>A0A518D6J5</accession>
<organism evidence="1 2">
    <name type="scientific">Pirellulimonas nuda</name>
    <dbReference type="NCBI Taxonomy" id="2528009"/>
    <lineage>
        <taxon>Bacteria</taxon>
        <taxon>Pseudomonadati</taxon>
        <taxon>Planctomycetota</taxon>
        <taxon>Planctomycetia</taxon>
        <taxon>Pirellulales</taxon>
        <taxon>Lacipirellulaceae</taxon>
        <taxon>Pirellulimonas</taxon>
    </lineage>
</organism>
<evidence type="ECO:0000313" key="1">
    <source>
        <dbReference type="EMBL" id="QDU87075.1"/>
    </source>
</evidence>
<dbReference type="GO" id="GO:0016787">
    <property type="term" value="F:hydrolase activity"/>
    <property type="evidence" value="ECO:0007669"/>
    <property type="project" value="UniProtKB-KW"/>
</dbReference>
<proteinExistence type="predicted"/>
<dbReference type="GO" id="GO:0110001">
    <property type="term" value="C:toxin-antitoxin complex"/>
    <property type="evidence" value="ECO:0007669"/>
    <property type="project" value="InterPro"/>
</dbReference>
<dbReference type="EC" id="3.1.-.-" evidence="1"/>
<evidence type="ECO:0000313" key="2">
    <source>
        <dbReference type="Proteomes" id="UP000317429"/>
    </source>
</evidence>
<dbReference type="OrthoDB" id="9799912at2"/>
<keyword evidence="1" id="KW-0378">Hydrolase</keyword>
<dbReference type="GO" id="GO:0004519">
    <property type="term" value="F:endonuclease activity"/>
    <property type="evidence" value="ECO:0007669"/>
    <property type="project" value="InterPro"/>
</dbReference>
<dbReference type="EMBL" id="CP036291">
    <property type="protein sequence ID" value="QDU87075.1"/>
    <property type="molecule type" value="Genomic_DNA"/>
</dbReference>
<name>A0A518D6J5_9BACT</name>
<sequence>MRVISKSRLRRFWQTPGREDSEGPLRAWHAHVANKTVAWAGWSGLKADFVSASHVGNGVVFNIGGNKYRLVARVFYASHRVFVLKIMTHREYDDGKWREECGCHQPPPSQ</sequence>
<protein>
    <submittedName>
        <fullName evidence="1">mRNA interferase HigB</fullName>
        <ecNumber evidence="1">3.1.-.-</ecNumber>
    </submittedName>
</protein>
<dbReference type="AlphaFoldDB" id="A0A518D6J5"/>
<dbReference type="InterPro" id="IPR018669">
    <property type="entry name" value="Toxin_HigB"/>
</dbReference>